<dbReference type="PROSITE" id="PS50850">
    <property type="entry name" value="MFS"/>
    <property type="match status" value="1"/>
</dbReference>
<feature type="transmembrane region" description="Helical" evidence="7">
    <location>
        <begin position="475"/>
        <end position="498"/>
    </location>
</feature>
<protein>
    <submittedName>
        <fullName evidence="9">MFS siderochrome iron transporter 1</fullName>
    </submittedName>
</protein>
<dbReference type="GeneID" id="87812948"/>
<evidence type="ECO:0000256" key="5">
    <source>
        <dbReference type="ARBA" id="ARBA00023136"/>
    </source>
</evidence>
<dbReference type="AlphaFoldDB" id="A0AAF0YGE9"/>
<evidence type="ECO:0000256" key="6">
    <source>
        <dbReference type="SAM" id="MobiDB-lite"/>
    </source>
</evidence>
<evidence type="ECO:0000256" key="4">
    <source>
        <dbReference type="ARBA" id="ARBA00022989"/>
    </source>
</evidence>
<dbReference type="RefSeq" id="XP_062632331.1">
    <property type="nucleotide sequence ID" value="XM_062776347.1"/>
</dbReference>
<evidence type="ECO:0000256" key="1">
    <source>
        <dbReference type="ARBA" id="ARBA00004141"/>
    </source>
</evidence>
<evidence type="ECO:0000256" key="7">
    <source>
        <dbReference type="SAM" id="Phobius"/>
    </source>
</evidence>
<keyword evidence="5 7" id="KW-0472">Membrane</keyword>
<dbReference type="PANTHER" id="PTHR23511">
    <property type="entry name" value="SYNAPTIC VESICLE GLYCOPROTEIN 2"/>
    <property type="match status" value="1"/>
</dbReference>
<feature type="transmembrane region" description="Helical" evidence="7">
    <location>
        <begin position="147"/>
        <end position="163"/>
    </location>
</feature>
<dbReference type="CDD" id="cd17316">
    <property type="entry name" value="MFS_SV2_like"/>
    <property type="match status" value="1"/>
</dbReference>
<evidence type="ECO:0000313" key="9">
    <source>
        <dbReference type="EMBL" id="WOO86305.1"/>
    </source>
</evidence>
<keyword evidence="3 7" id="KW-0812">Transmembrane</keyword>
<feature type="region of interest" description="Disordered" evidence="6">
    <location>
        <begin position="1"/>
        <end position="39"/>
    </location>
</feature>
<dbReference type="PANTHER" id="PTHR23511:SF4">
    <property type="entry name" value="MAJOR FACILITATOR SUPERFAMILY (MFS) PROFILE DOMAIN-CONTAINING PROTEIN"/>
    <property type="match status" value="1"/>
</dbReference>
<feature type="transmembrane region" description="Helical" evidence="7">
    <location>
        <begin position="248"/>
        <end position="269"/>
    </location>
</feature>
<organism evidence="9 10">
    <name type="scientific">Vanrija pseudolonga</name>
    <dbReference type="NCBI Taxonomy" id="143232"/>
    <lineage>
        <taxon>Eukaryota</taxon>
        <taxon>Fungi</taxon>
        <taxon>Dikarya</taxon>
        <taxon>Basidiomycota</taxon>
        <taxon>Agaricomycotina</taxon>
        <taxon>Tremellomycetes</taxon>
        <taxon>Trichosporonales</taxon>
        <taxon>Trichosporonaceae</taxon>
        <taxon>Vanrija</taxon>
    </lineage>
</organism>
<feature type="transmembrane region" description="Helical" evidence="7">
    <location>
        <begin position="201"/>
        <end position="228"/>
    </location>
</feature>
<sequence>MATATLGRDDAWHHDEKNVPADVDDKSAVDLGHPDNTDTNSSIDLGNELIDTSKIDLVLTRKMALINKTIDEIGITPYQWKLFFLNGFGYAADSLLVSCQFITQRNVIQEFGNPNPPLQGVSLASQIGLLAGAALWGFSADIIGRRLAFNSSLFVCAVFVLLTGAMPNYISFCAFIAIYSAGAGGNYILDATNFIEFLPVSHSWLVTLLAAWWAIGYIITGFFAWWFMSDYSCQPTAKICLKKDNMGWRYLHFTAGALCLILALIRVFAIKMRHTPKYLISNNRDEEVYEDLKAQALKYNRPFSLKLEQLRALGEIKNAHKSRWSLTRIKHHFTDLFRTVKLAYSTTVIILNWFFIGTVSPLYGVFLPYYLASRNADLGGNTNYYTWRDYAINQVMGFIGPCIAAVLVEHKWLGRRGTLAISAAATTALQIGYTQITTPAQNLGVSCAISVVSNIYYGVLYAYTPEILPAAHRGTGYAICVIVNRIGGIIGVVVGSYANVNTVTPLWVCAGLYGALVITSLALPFESRGKRTV</sequence>
<comment type="subcellular location">
    <subcellularLocation>
        <location evidence="1">Membrane</location>
        <topology evidence="1">Multi-pass membrane protein</topology>
    </subcellularLocation>
</comment>
<dbReference type="SUPFAM" id="SSF103473">
    <property type="entry name" value="MFS general substrate transporter"/>
    <property type="match status" value="1"/>
</dbReference>
<dbReference type="Proteomes" id="UP000827549">
    <property type="component" value="Chromosome 7"/>
</dbReference>
<dbReference type="Pfam" id="PF07690">
    <property type="entry name" value="MFS_1"/>
    <property type="match status" value="1"/>
</dbReference>
<feature type="transmembrane region" description="Helical" evidence="7">
    <location>
        <begin position="169"/>
        <end position="189"/>
    </location>
</feature>
<feature type="transmembrane region" description="Helical" evidence="7">
    <location>
        <begin position="504"/>
        <end position="525"/>
    </location>
</feature>
<dbReference type="Gene3D" id="1.20.1250.20">
    <property type="entry name" value="MFS general substrate transporter like domains"/>
    <property type="match status" value="1"/>
</dbReference>
<feature type="transmembrane region" description="Helical" evidence="7">
    <location>
        <begin position="348"/>
        <end position="371"/>
    </location>
</feature>
<feature type="transmembrane region" description="Helical" evidence="7">
    <location>
        <begin position="391"/>
        <end position="408"/>
    </location>
</feature>
<feature type="compositionally biased region" description="Basic and acidic residues" evidence="6">
    <location>
        <begin position="7"/>
        <end position="36"/>
    </location>
</feature>
<accession>A0AAF0YGE9</accession>
<keyword evidence="10" id="KW-1185">Reference proteome</keyword>
<feature type="domain" description="Major facilitator superfamily (MFS) profile" evidence="8">
    <location>
        <begin position="79"/>
        <end position="528"/>
    </location>
</feature>
<feature type="transmembrane region" description="Helical" evidence="7">
    <location>
        <begin position="123"/>
        <end position="140"/>
    </location>
</feature>
<keyword evidence="4 7" id="KW-1133">Transmembrane helix</keyword>
<feature type="transmembrane region" description="Helical" evidence="7">
    <location>
        <begin position="442"/>
        <end position="463"/>
    </location>
</feature>
<name>A0AAF0YGE9_9TREE</name>
<evidence type="ECO:0000313" key="10">
    <source>
        <dbReference type="Proteomes" id="UP000827549"/>
    </source>
</evidence>
<dbReference type="EMBL" id="CP086720">
    <property type="protein sequence ID" value="WOO86305.1"/>
    <property type="molecule type" value="Genomic_DNA"/>
</dbReference>
<proteinExistence type="predicted"/>
<feature type="transmembrane region" description="Helical" evidence="7">
    <location>
        <begin position="82"/>
        <end position="103"/>
    </location>
</feature>
<evidence type="ECO:0000256" key="3">
    <source>
        <dbReference type="ARBA" id="ARBA00022692"/>
    </source>
</evidence>
<evidence type="ECO:0000259" key="8">
    <source>
        <dbReference type="PROSITE" id="PS50850"/>
    </source>
</evidence>
<evidence type="ECO:0000256" key="2">
    <source>
        <dbReference type="ARBA" id="ARBA00022448"/>
    </source>
</evidence>
<dbReference type="GO" id="GO:0016020">
    <property type="term" value="C:membrane"/>
    <property type="evidence" value="ECO:0007669"/>
    <property type="project" value="UniProtKB-SubCell"/>
</dbReference>
<dbReference type="InterPro" id="IPR011701">
    <property type="entry name" value="MFS"/>
</dbReference>
<dbReference type="GO" id="GO:0022857">
    <property type="term" value="F:transmembrane transporter activity"/>
    <property type="evidence" value="ECO:0007669"/>
    <property type="project" value="InterPro"/>
</dbReference>
<dbReference type="InterPro" id="IPR036259">
    <property type="entry name" value="MFS_trans_sf"/>
</dbReference>
<keyword evidence="2" id="KW-0813">Transport</keyword>
<gene>
    <name evidence="9" type="primary">mfs1_4</name>
    <name evidence="9" type="ORF">LOC62_07G009787</name>
</gene>
<dbReference type="InterPro" id="IPR020846">
    <property type="entry name" value="MFS_dom"/>
</dbReference>
<reference evidence="9" key="1">
    <citation type="submission" date="2023-10" db="EMBL/GenBank/DDBJ databases">
        <authorList>
            <person name="Noh H."/>
        </authorList>
    </citation>
    <scope>NUCLEOTIDE SEQUENCE</scope>
    <source>
        <strain evidence="9">DUCC4014</strain>
    </source>
</reference>